<protein>
    <submittedName>
        <fullName evidence="1">Uncharacterized protein</fullName>
    </submittedName>
</protein>
<reference evidence="1 2" key="1">
    <citation type="submission" date="2020-07" db="EMBL/GenBank/DDBJ databases">
        <title>Sequencing the genomes of 1000 actinobacteria strains.</title>
        <authorList>
            <person name="Klenk H.-P."/>
        </authorList>
    </citation>
    <scope>NUCLEOTIDE SEQUENCE [LARGE SCALE GENOMIC DNA]</scope>
    <source>
        <strain evidence="1 2">DSM 42178</strain>
    </source>
</reference>
<evidence type="ECO:0000313" key="2">
    <source>
        <dbReference type="Proteomes" id="UP000567795"/>
    </source>
</evidence>
<dbReference type="EMBL" id="JACBZD010000002">
    <property type="protein sequence ID" value="NYI07807.1"/>
    <property type="molecule type" value="Genomic_DNA"/>
</dbReference>
<evidence type="ECO:0000313" key="1">
    <source>
        <dbReference type="EMBL" id="NYI07807.1"/>
    </source>
</evidence>
<accession>A0A853A0Y7</accession>
<sequence length="114" mass="12662">MSFSQAESPLGYRPANYESLNFADAETGRTIHTAGGVFWLDGGRWWVGEGFLDYCDQEGVDPLVESGFGYCLSPYRFGQEFTPEAVVRAGLARWWGDDEEAALAAVREVFSRHG</sequence>
<name>A0A853A0Y7_9ACTN</name>
<dbReference type="RefSeq" id="WP_179816745.1">
    <property type="nucleotide sequence ID" value="NZ_JACBZD010000002.1"/>
</dbReference>
<dbReference type="AlphaFoldDB" id="A0A853A0Y7"/>
<proteinExistence type="predicted"/>
<gene>
    <name evidence="1" type="ORF">FHU37_004836</name>
</gene>
<organism evidence="1 2">
    <name type="scientific">Allostreptomyces psammosilenae</name>
    <dbReference type="NCBI Taxonomy" id="1892865"/>
    <lineage>
        <taxon>Bacteria</taxon>
        <taxon>Bacillati</taxon>
        <taxon>Actinomycetota</taxon>
        <taxon>Actinomycetes</taxon>
        <taxon>Kitasatosporales</taxon>
        <taxon>Streptomycetaceae</taxon>
        <taxon>Allostreptomyces</taxon>
    </lineage>
</organism>
<comment type="caution">
    <text evidence="1">The sequence shown here is derived from an EMBL/GenBank/DDBJ whole genome shotgun (WGS) entry which is preliminary data.</text>
</comment>
<keyword evidence="2" id="KW-1185">Reference proteome</keyword>
<dbReference type="Proteomes" id="UP000567795">
    <property type="component" value="Unassembled WGS sequence"/>
</dbReference>